<dbReference type="AlphaFoldDB" id="A0A9X1HLG7"/>
<sequence>MRKLSVLILSIFLIMGMSYEGYSQLNRRQIKKNRRQISSYKGRKKGFGKERRYNYIGLSVNGMNYFGDLAPSSKMFSTDFSLIQPGVGLFWGHRFGPRYTLRTSFNYGGIRGNDFESADPNDSDGIFRYARNLQFRNRIKELSIVAMFDLFKNENTYISRVQFTPFVYAGVAVLHHNPQAYVGENSGLPEAGEWVDLQEIGTEGQYAPLLDTDANHGIEPYKKWQVAIPVGIGIRYRLNQVMDITFETGVRYLFFDYLDDVSQNYVDPGVFDSDLARYLHDRSLEPTDALSGDSRNNEAFQSFISGRVTTITGRDGNTYQVISGFGSEFPDNVRGNDNENDIYVVTSLKISFVVGGKFLRAKFR</sequence>
<dbReference type="Proteomes" id="UP001139409">
    <property type="component" value="Unassembled WGS sequence"/>
</dbReference>
<evidence type="ECO:0000313" key="2">
    <source>
        <dbReference type="EMBL" id="MCA6074424.1"/>
    </source>
</evidence>
<dbReference type="Pfam" id="PF19573">
    <property type="entry name" value="DUF6089"/>
    <property type="match status" value="1"/>
</dbReference>
<gene>
    <name evidence="2" type="ORF">LDX50_06065</name>
</gene>
<dbReference type="EMBL" id="JAIXNE010000001">
    <property type="protein sequence ID" value="MCA6074424.1"/>
    <property type="molecule type" value="Genomic_DNA"/>
</dbReference>
<feature type="domain" description="DUF6089" evidence="1">
    <location>
        <begin position="53"/>
        <end position="183"/>
    </location>
</feature>
<evidence type="ECO:0000313" key="3">
    <source>
        <dbReference type="Proteomes" id="UP001139409"/>
    </source>
</evidence>
<evidence type="ECO:0000259" key="1">
    <source>
        <dbReference type="Pfam" id="PF19573"/>
    </source>
</evidence>
<dbReference type="RefSeq" id="WP_225697517.1">
    <property type="nucleotide sequence ID" value="NZ_JAIXNE010000001.1"/>
</dbReference>
<proteinExistence type="predicted"/>
<comment type="caution">
    <text evidence="2">The sequence shown here is derived from an EMBL/GenBank/DDBJ whole genome shotgun (WGS) entry which is preliminary data.</text>
</comment>
<keyword evidence="3" id="KW-1185">Reference proteome</keyword>
<organism evidence="2 3">
    <name type="scientific">Fulvivirga sedimenti</name>
    <dbReference type="NCBI Taxonomy" id="2879465"/>
    <lineage>
        <taxon>Bacteria</taxon>
        <taxon>Pseudomonadati</taxon>
        <taxon>Bacteroidota</taxon>
        <taxon>Cytophagia</taxon>
        <taxon>Cytophagales</taxon>
        <taxon>Fulvivirgaceae</taxon>
        <taxon>Fulvivirga</taxon>
    </lineage>
</organism>
<dbReference type="Gene3D" id="2.40.160.20">
    <property type="match status" value="1"/>
</dbReference>
<protein>
    <submittedName>
        <fullName evidence="2">DUF6089 family protein</fullName>
    </submittedName>
</protein>
<reference evidence="2" key="1">
    <citation type="submission" date="2021-09" db="EMBL/GenBank/DDBJ databases">
        <title>Fulvivirga sp. isolated from coastal sediment.</title>
        <authorList>
            <person name="Yu H."/>
        </authorList>
    </citation>
    <scope>NUCLEOTIDE SEQUENCE</scope>
    <source>
        <strain evidence="2">1062</strain>
    </source>
</reference>
<accession>A0A9X1HLG7</accession>
<dbReference type="InterPro" id="IPR045743">
    <property type="entry name" value="DUF6089"/>
</dbReference>
<name>A0A9X1HLG7_9BACT</name>